<dbReference type="Pfam" id="PF00072">
    <property type="entry name" value="Response_reg"/>
    <property type="match status" value="1"/>
</dbReference>
<dbReference type="InterPro" id="IPR011006">
    <property type="entry name" value="CheY-like_superfamily"/>
</dbReference>
<dbReference type="SMART" id="SM00448">
    <property type="entry name" value="REC"/>
    <property type="match status" value="1"/>
</dbReference>
<evidence type="ECO:0000259" key="2">
    <source>
        <dbReference type="PROSITE" id="PS50110"/>
    </source>
</evidence>
<feature type="domain" description="Response regulatory" evidence="2">
    <location>
        <begin position="1"/>
        <end position="97"/>
    </location>
</feature>
<evidence type="ECO:0000256" key="1">
    <source>
        <dbReference type="ARBA" id="ARBA00022553"/>
    </source>
</evidence>
<organism evidence="3">
    <name type="scientific">marine sediment metagenome</name>
    <dbReference type="NCBI Taxonomy" id="412755"/>
    <lineage>
        <taxon>unclassified sequences</taxon>
        <taxon>metagenomes</taxon>
        <taxon>ecological metagenomes</taxon>
    </lineage>
</organism>
<dbReference type="SUPFAM" id="SSF52172">
    <property type="entry name" value="CheY-like"/>
    <property type="match status" value="1"/>
</dbReference>
<proteinExistence type="predicted"/>
<dbReference type="InterPro" id="IPR050595">
    <property type="entry name" value="Bact_response_regulator"/>
</dbReference>
<accession>X1IGB9</accession>
<dbReference type="PROSITE" id="PS50110">
    <property type="entry name" value="RESPONSE_REGULATORY"/>
    <property type="match status" value="1"/>
</dbReference>
<dbReference type="Gene3D" id="3.40.50.2300">
    <property type="match status" value="1"/>
</dbReference>
<dbReference type="PANTHER" id="PTHR44591">
    <property type="entry name" value="STRESS RESPONSE REGULATOR PROTEIN 1"/>
    <property type="match status" value="1"/>
</dbReference>
<gene>
    <name evidence="3" type="ORF">S03H2_54250</name>
</gene>
<name>X1IGB9_9ZZZZ</name>
<dbReference type="CDD" id="cd00156">
    <property type="entry name" value="REC"/>
    <property type="match status" value="1"/>
</dbReference>
<dbReference type="EMBL" id="BARU01034574">
    <property type="protein sequence ID" value="GAH65159.1"/>
    <property type="molecule type" value="Genomic_DNA"/>
</dbReference>
<reference evidence="3" key="1">
    <citation type="journal article" date="2014" name="Front. Microbiol.">
        <title>High frequency of phylogenetically diverse reductive dehalogenase-homologous genes in deep subseafloor sedimentary metagenomes.</title>
        <authorList>
            <person name="Kawai M."/>
            <person name="Futagami T."/>
            <person name="Toyoda A."/>
            <person name="Takaki Y."/>
            <person name="Nishi S."/>
            <person name="Hori S."/>
            <person name="Arai W."/>
            <person name="Tsubouchi T."/>
            <person name="Morono Y."/>
            <person name="Uchiyama I."/>
            <person name="Ito T."/>
            <person name="Fujiyama A."/>
            <person name="Inagaki F."/>
            <person name="Takami H."/>
        </authorList>
    </citation>
    <scope>NUCLEOTIDE SEQUENCE</scope>
    <source>
        <strain evidence="3">Expedition CK06-06</strain>
    </source>
</reference>
<dbReference type="InterPro" id="IPR001789">
    <property type="entry name" value="Sig_transdc_resp-reg_receiver"/>
</dbReference>
<feature type="non-terminal residue" evidence="3">
    <location>
        <position position="1"/>
    </location>
</feature>
<dbReference type="PANTHER" id="PTHR44591:SF3">
    <property type="entry name" value="RESPONSE REGULATORY DOMAIN-CONTAINING PROTEIN"/>
    <property type="match status" value="1"/>
</dbReference>
<sequence>LLEGGYNVETALTGAEALTKAKDVKFDVAILDIVLPDLRGDKLALKLKKGNGDVNIIFVTGYANMQDCINSLSIGVSDILLKPIGEEELLQAVESALPVELVA</sequence>
<dbReference type="AlphaFoldDB" id="X1IGB9"/>
<dbReference type="GO" id="GO:0000160">
    <property type="term" value="P:phosphorelay signal transduction system"/>
    <property type="evidence" value="ECO:0007669"/>
    <property type="project" value="InterPro"/>
</dbReference>
<evidence type="ECO:0000313" key="3">
    <source>
        <dbReference type="EMBL" id="GAH65159.1"/>
    </source>
</evidence>
<keyword evidence="1" id="KW-0597">Phosphoprotein</keyword>
<protein>
    <recommendedName>
        <fullName evidence="2">Response regulatory domain-containing protein</fullName>
    </recommendedName>
</protein>
<comment type="caution">
    <text evidence="3">The sequence shown here is derived from an EMBL/GenBank/DDBJ whole genome shotgun (WGS) entry which is preliminary data.</text>
</comment>